<dbReference type="AlphaFoldDB" id="V5IAD6"/>
<dbReference type="GO" id="GO:0003964">
    <property type="term" value="F:RNA-directed DNA polymerase activity"/>
    <property type="evidence" value="ECO:0007669"/>
    <property type="project" value="UniProtKB-KW"/>
</dbReference>
<dbReference type="EMBL" id="GALX01001370">
    <property type="protein sequence ID" value="JAB67096.1"/>
    <property type="molecule type" value="Transcribed_RNA"/>
</dbReference>
<feature type="domain" description="Reverse transcriptase" evidence="1">
    <location>
        <begin position="52"/>
        <end position="210"/>
    </location>
</feature>
<organism evidence="2">
    <name type="scientific">Anoplophora glabripennis</name>
    <name type="common">Asian longhorn beetle</name>
    <name type="synonym">Anoplophora nobilis</name>
    <dbReference type="NCBI Taxonomy" id="217634"/>
    <lineage>
        <taxon>Eukaryota</taxon>
        <taxon>Metazoa</taxon>
        <taxon>Ecdysozoa</taxon>
        <taxon>Arthropoda</taxon>
        <taxon>Hexapoda</taxon>
        <taxon>Insecta</taxon>
        <taxon>Pterygota</taxon>
        <taxon>Neoptera</taxon>
        <taxon>Endopterygota</taxon>
        <taxon>Coleoptera</taxon>
        <taxon>Polyphaga</taxon>
        <taxon>Cucujiformia</taxon>
        <taxon>Chrysomeloidea</taxon>
        <taxon>Cerambycidae</taxon>
        <taxon>Lamiinae</taxon>
        <taxon>Lamiini</taxon>
        <taxon>Anoplophora</taxon>
    </lineage>
</organism>
<dbReference type="InterPro" id="IPR043502">
    <property type="entry name" value="DNA/RNA_pol_sf"/>
</dbReference>
<name>V5IAD6_ANOGL</name>
<dbReference type="Pfam" id="PF00078">
    <property type="entry name" value="RVT_1"/>
    <property type="match status" value="1"/>
</dbReference>
<evidence type="ECO:0000313" key="2">
    <source>
        <dbReference type="EMBL" id="JAB67096.1"/>
    </source>
</evidence>
<keyword evidence="2" id="KW-0808">Transferase</keyword>
<keyword evidence="2" id="KW-0548">Nucleotidyltransferase</keyword>
<sequence length="210" mass="23786">MLFKFSLVTIEQISNLINQLKSNAYGSDNINAVMLQLCLPTISKHVTHIINCCLETGYFPDIWKLSIIRPLAKKNDPENFSDLRPITIIPTLSKVLEKVIQSQLYNYVIVNKIIPSCQSGFRKNHSTTAILANILDNALRSLDNKDVTALILLDFSKAFDTLDHSLLCAKLRYYGFDESSLNFFNTYLSNRRQTVLFNTVFSDITPITSG</sequence>
<keyword evidence="2" id="KW-0695">RNA-directed DNA polymerase</keyword>
<feature type="non-terminal residue" evidence="2">
    <location>
        <position position="210"/>
    </location>
</feature>
<dbReference type="SUPFAM" id="SSF56672">
    <property type="entry name" value="DNA/RNA polymerases"/>
    <property type="match status" value="1"/>
</dbReference>
<dbReference type="InterPro" id="IPR000477">
    <property type="entry name" value="RT_dom"/>
</dbReference>
<evidence type="ECO:0000259" key="1">
    <source>
        <dbReference type="PROSITE" id="PS50878"/>
    </source>
</evidence>
<reference evidence="2" key="1">
    <citation type="submission" date="2013-07" db="EMBL/GenBank/DDBJ databases">
        <title>Midgut Transcriptome Profiling of Anoplphora glabripennis, a Lignocellulose Degrading, Wood-Boring Cerambycid.</title>
        <authorList>
            <person name="Scully E.D."/>
            <person name="Hoover K."/>
            <person name="Carlson J.E."/>
            <person name="Tien M."/>
            <person name="Geib S.M."/>
        </authorList>
    </citation>
    <scope>NUCLEOTIDE SEQUENCE</scope>
</reference>
<accession>V5IAD6</accession>
<proteinExistence type="predicted"/>
<dbReference type="PROSITE" id="PS50878">
    <property type="entry name" value="RT_POL"/>
    <property type="match status" value="1"/>
</dbReference>
<gene>
    <name evidence="2" type="primary">RTJK</name>
</gene>
<dbReference type="PANTHER" id="PTHR19446">
    <property type="entry name" value="REVERSE TRANSCRIPTASES"/>
    <property type="match status" value="1"/>
</dbReference>
<protein>
    <submittedName>
        <fullName evidence="2">RNA-directed DNA polymerase</fullName>
    </submittedName>
</protein>